<keyword evidence="3" id="KW-1185">Reference proteome</keyword>
<dbReference type="RefSeq" id="WP_082891796.1">
    <property type="nucleotide sequence ID" value="NZ_JAJCIQ010000015.1"/>
</dbReference>
<reference evidence="2 3" key="1">
    <citation type="submission" date="2021-10" db="EMBL/GenBank/DDBJ databases">
        <title>Collection of gut derived symbiotic bacterial strains cultured from healthy donors.</title>
        <authorList>
            <person name="Lin H."/>
            <person name="Littmann E."/>
            <person name="Kohout C."/>
            <person name="Pamer E.G."/>
        </authorList>
    </citation>
    <scope>NUCLEOTIDE SEQUENCE [LARGE SCALE GENOMIC DNA]</scope>
    <source>
        <strain evidence="2 3">DFI.1.165</strain>
    </source>
</reference>
<sequence>MKRLKLETNLGWEDQKRAVDAALLLGFQSEAAVFPVIGVDGTIPLPKTEKELLDLWETVGKPASEGYEPASVHQGPVFDLDFRSERGLETVFTTGEFLRDENHDLLPDALNVKFVLPEHVDDSMLTAVCNVAFRLGMETTGYEGSLVAEADYSGNAIVFEYGDTAEMVLEEGTEAMRVHISGRGEALEEFTAQLCQNFPQIKGQRTWRDLLMDMTDDFVLRGADGQLAYLEAGQKAQPGSYEVYGSPEWSGKQKEYISGTELYNYKSGRQVYEKVYEFPWEVDVFEEIFEKDVCPKITVGSHVRVAGALSEDKSVRDKLTAKIQNVIEGKGADLVQTEVICAYKQGFSWIDEVVIPAVKQAKPDKVEIYFKPFLPEGQTEWLDEDGATPSYHNLSASNPDKWYDLPIRYLQELYPIEDVLVRELGIDRDAVVFLPYDGKEDITYLCKVTAQGESCYEAAYRAQYSERPYMDEYPQMGKVHPATGYIQVWIDGEEVLFENIPTDLERIWDVYQAEVLPDCRRYIEEKTGGQISKEMQPFFHELRLDVTASEPDYRVGCREDLISALDALHEDMYFVGSDYFKNYGVHTADVMLDAPGLILPVIHNKEGRPLFKVTLTEQLKEKACILRDGAVVCEQRDRSEVGLKVNRVSYEQEKLAVTVQAGGVAGDVVEAYAALWEKGLLRRSKELAGVSILRFACTEDGRSYEAAVSECAPAAGCKRIEEIDLHEHELIGYETYLDIIEELKEVPGIEVFRTAVSYTGRELYAIWLKPEREGYLSMTKRLTRCPSEVINARHHANEVSSTNASFILLKKLLTEETYKELPEKLNLVLVPMENVDGAAIHYELQKEHPYWKFHVARFNALGKEFYHEHFQQDTIHSEAMGLTRLFEKYVPDMIVDNHGVPSHEWEQQFSGYTSPSFKGFWLPRSLLYGYFWYVTNPEYKENYPVNKQMEDVIADKMAEDAEMTRWNKEWSAQFEKYAHSWMPRLFPANYYKNMINYWIPFESDPGHRYPSIRFPWITTVAYTSEVADETAQGEYLNLCARAHVAHDEATLQMLMQAEHFYDCGCECREGRIFARYERLRPMLVTGLAER</sequence>
<dbReference type="CDD" id="cd06232">
    <property type="entry name" value="M14-like"/>
    <property type="match status" value="1"/>
</dbReference>
<evidence type="ECO:0000313" key="3">
    <source>
        <dbReference type="Proteomes" id="UP001299546"/>
    </source>
</evidence>
<dbReference type="InterPro" id="IPR000834">
    <property type="entry name" value="Peptidase_M14"/>
</dbReference>
<organism evidence="2 3">
    <name type="scientific">Bariatricus massiliensis</name>
    <dbReference type="NCBI Taxonomy" id="1745713"/>
    <lineage>
        <taxon>Bacteria</taxon>
        <taxon>Bacillati</taxon>
        <taxon>Bacillota</taxon>
        <taxon>Clostridia</taxon>
        <taxon>Lachnospirales</taxon>
        <taxon>Lachnospiraceae</taxon>
        <taxon>Bariatricus</taxon>
    </lineage>
</organism>
<dbReference type="Gene3D" id="3.40.630.10">
    <property type="entry name" value="Zn peptidases"/>
    <property type="match status" value="1"/>
</dbReference>
<name>A0ABS8DM90_9FIRM</name>
<evidence type="ECO:0000259" key="1">
    <source>
        <dbReference type="Pfam" id="PF00246"/>
    </source>
</evidence>
<proteinExistence type="predicted"/>
<dbReference type="SUPFAM" id="SSF53187">
    <property type="entry name" value="Zn-dependent exopeptidases"/>
    <property type="match status" value="1"/>
</dbReference>
<protein>
    <submittedName>
        <fullName evidence="2">M14 family metallopeptidase</fullName>
    </submittedName>
</protein>
<dbReference type="EMBL" id="JAJCIS010000015">
    <property type="protein sequence ID" value="MCB7388839.1"/>
    <property type="molecule type" value="Genomic_DNA"/>
</dbReference>
<evidence type="ECO:0000313" key="2">
    <source>
        <dbReference type="EMBL" id="MCB7388839.1"/>
    </source>
</evidence>
<feature type="domain" description="Peptidase M14" evidence="1">
    <location>
        <begin position="747"/>
        <end position="851"/>
    </location>
</feature>
<dbReference type="Proteomes" id="UP001299546">
    <property type="component" value="Unassembled WGS sequence"/>
</dbReference>
<gene>
    <name evidence="2" type="ORF">LIZ65_16245</name>
</gene>
<comment type="caution">
    <text evidence="2">The sequence shown here is derived from an EMBL/GenBank/DDBJ whole genome shotgun (WGS) entry which is preliminary data.</text>
</comment>
<dbReference type="Pfam" id="PF00246">
    <property type="entry name" value="Peptidase_M14"/>
    <property type="match status" value="1"/>
</dbReference>
<accession>A0ABS8DM90</accession>